<protein>
    <submittedName>
        <fullName evidence="3">Uncharacterized protein</fullName>
    </submittedName>
</protein>
<dbReference type="OrthoDB" id="2020192at2759"/>
<name>M1VBL8_CYAM1</name>
<dbReference type="KEGG" id="cme:CYME_CMH048C"/>
<evidence type="ECO:0000313" key="4">
    <source>
        <dbReference type="Proteomes" id="UP000007014"/>
    </source>
</evidence>
<keyword evidence="4" id="KW-1185">Reference proteome</keyword>
<feature type="region of interest" description="Disordered" evidence="1">
    <location>
        <begin position="106"/>
        <end position="125"/>
    </location>
</feature>
<keyword evidence="2" id="KW-0472">Membrane</keyword>
<organism evidence="3 4">
    <name type="scientific">Cyanidioschyzon merolae (strain NIES-3377 / 10D)</name>
    <name type="common">Unicellular red alga</name>
    <dbReference type="NCBI Taxonomy" id="280699"/>
    <lineage>
        <taxon>Eukaryota</taxon>
        <taxon>Rhodophyta</taxon>
        <taxon>Bangiophyceae</taxon>
        <taxon>Cyanidiales</taxon>
        <taxon>Cyanidiaceae</taxon>
        <taxon>Cyanidioschyzon</taxon>
    </lineage>
</organism>
<keyword evidence="2" id="KW-0812">Transmembrane</keyword>
<gene>
    <name evidence="3" type="ORF">CYME_CMH048C</name>
</gene>
<reference evidence="3 4" key="2">
    <citation type="journal article" date="2007" name="BMC Biol.">
        <title>A 100%-complete sequence reveals unusually simple genomic features in the hot-spring red alga Cyanidioschyzon merolae.</title>
        <authorList>
            <person name="Nozaki H."/>
            <person name="Takano H."/>
            <person name="Misumi O."/>
            <person name="Terasawa K."/>
            <person name="Matsuzaki M."/>
            <person name="Maruyama S."/>
            <person name="Nishida K."/>
            <person name="Yagisawa F."/>
            <person name="Yoshida Y."/>
            <person name="Fujiwara T."/>
            <person name="Takio S."/>
            <person name="Tamura K."/>
            <person name="Chung S.J."/>
            <person name="Nakamura S."/>
            <person name="Kuroiwa H."/>
            <person name="Tanaka K."/>
            <person name="Sato N."/>
            <person name="Kuroiwa T."/>
        </authorList>
    </citation>
    <scope>NUCLEOTIDE SEQUENCE [LARGE SCALE GENOMIC DNA]</scope>
    <source>
        <strain evidence="3 4">10D</strain>
    </source>
</reference>
<sequence length="245" mass="27946">MFLILNTATQFTAPLHAKRFSSVKQARNDFIVHGHRTVDSECARRKLPRGFHRTPPFALRLSCTGQTDQYMKWLESTRRPPMEDGSSSSTSTRPLSYLEQLEQRRLEQSNNAVRPRDSAPEQAMNTARKRQGFWKRLQGAFTNLFPEKETALQRLRSYGLAAILAYGFFDAITYSASFVIALITFKRATDNAPLTWQNFLKVVAGMWLLNNFSRPFRIAGALLLAPLVDQFVVKPVARRFKPMSG</sequence>
<feature type="transmembrane region" description="Helical" evidence="2">
    <location>
        <begin position="158"/>
        <end position="185"/>
    </location>
</feature>
<dbReference type="GeneID" id="16993382"/>
<dbReference type="AlphaFoldDB" id="M1VBL8"/>
<dbReference type="Gramene" id="CMH048CT">
    <property type="protein sequence ID" value="CMH048CT"/>
    <property type="gene ID" value="CMH048C"/>
</dbReference>
<accession>M1VBL8</accession>
<dbReference type="HOGENOM" id="CLU_1134934_0_0_1"/>
<reference evidence="3 4" key="1">
    <citation type="journal article" date="2004" name="Nature">
        <title>Genome sequence of the ultrasmall unicellular red alga Cyanidioschyzon merolae 10D.</title>
        <authorList>
            <person name="Matsuzaki M."/>
            <person name="Misumi O."/>
            <person name="Shin-i T."/>
            <person name="Maruyama S."/>
            <person name="Takahara M."/>
            <person name="Miyagishima S."/>
            <person name="Mori T."/>
            <person name="Nishida K."/>
            <person name="Yagisawa F."/>
            <person name="Nishida K."/>
            <person name="Yoshida Y."/>
            <person name="Nishimura Y."/>
            <person name="Nakao S."/>
            <person name="Kobayashi T."/>
            <person name="Momoyama Y."/>
            <person name="Higashiyama T."/>
            <person name="Minoda A."/>
            <person name="Sano M."/>
            <person name="Nomoto H."/>
            <person name="Oishi K."/>
            <person name="Hayashi H."/>
            <person name="Ohta F."/>
            <person name="Nishizaka S."/>
            <person name="Haga S."/>
            <person name="Miura S."/>
            <person name="Morishita T."/>
            <person name="Kabeya Y."/>
            <person name="Terasawa K."/>
            <person name="Suzuki Y."/>
            <person name="Ishii Y."/>
            <person name="Asakawa S."/>
            <person name="Takano H."/>
            <person name="Ohta N."/>
            <person name="Kuroiwa H."/>
            <person name="Tanaka K."/>
            <person name="Shimizu N."/>
            <person name="Sugano S."/>
            <person name="Sato N."/>
            <person name="Nozaki H."/>
            <person name="Ogasawara N."/>
            <person name="Kohara Y."/>
            <person name="Kuroiwa T."/>
        </authorList>
    </citation>
    <scope>NUCLEOTIDE SEQUENCE [LARGE SCALE GENOMIC DNA]</scope>
    <source>
        <strain evidence="3 4">10D</strain>
    </source>
</reference>
<dbReference type="RefSeq" id="XP_005536033.1">
    <property type="nucleotide sequence ID" value="XM_005535976.1"/>
</dbReference>
<keyword evidence="2" id="KW-1133">Transmembrane helix</keyword>
<dbReference type="EMBL" id="AP006490">
    <property type="protein sequence ID" value="BAM79747.1"/>
    <property type="molecule type" value="Genomic_DNA"/>
</dbReference>
<evidence type="ECO:0000313" key="3">
    <source>
        <dbReference type="EMBL" id="BAM79747.1"/>
    </source>
</evidence>
<evidence type="ECO:0000256" key="2">
    <source>
        <dbReference type="SAM" id="Phobius"/>
    </source>
</evidence>
<dbReference type="PANTHER" id="PTHR34370">
    <property type="entry name" value="OS04G0600100 PROTEIN"/>
    <property type="match status" value="1"/>
</dbReference>
<dbReference type="Proteomes" id="UP000007014">
    <property type="component" value="Chromosome 8"/>
</dbReference>
<proteinExistence type="predicted"/>
<dbReference type="PANTHER" id="PTHR34370:SF1">
    <property type="entry name" value="OS04G0600100 PROTEIN"/>
    <property type="match status" value="1"/>
</dbReference>
<evidence type="ECO:0000256" key="1">
    <source>
        <dbReference type="SAM" id="MobiDB-lite"/>
    </source>
</evidence>